<keyword evidence="3" id="KW-0808">Transferase</keyword>
<dbReference type="Proteomes" id="UP000279994">
    <property type="component" value="Unassembled WGS sequence"/>
</dbReference>
<dbReference type="PANTHER" id="PTHR43289:SF6">
    <property type="entry name" value="SERINE_THREONINE-PROTEIN KINASE NEKL-3"/>
    <property type="match status" value="1"/>
</dbReference>
<feature type="region of interest" description="Disordered" evidence="7">
    <location>
        <begin position="260"/>
        <end position="282"/>
    </location>
</feature>
<dbReference type="SUPFAM" id="SSF56112">
    <property type="entry name" value="Protein kinase-like (PK-like)"/>
    <property type="match status" value="1"/>
</dbReference>
<dbReference type="InterPro" id="IPR008271">
    <property type="entry name" value="Ser/Thr_kinase_AS"/>
</dbReference>
<dbReference type="PROSITE" id="PS00108">
    <property type="entry name" value="PROTEIN_KINASE_ST"/>
    <property type="match status" value="1"/>
</dbReference>
<feature type="region of interest" description="Disordered" evidence="7">
    <location>
        <begin position="295"/>
        <end position="338"/>
    </location>
</feature>
<evidence type="ECO:0000313" key="9">
    <source>
        <dbReference type="EMBL" id="RNM12683.1"/>
    </source>
</evidence>
<dbReference type="Gene3D" id="1.10.510.10">
    <property type="entry name" value="Transferase(Phosphotransferase) domain 1"/>
    <property type="match status" value="1"/>
</dbReference>
<dbReference type="RefSeq" id="WP_123224446.1">
    <property type="nucleotide sequence ID" value="NZ_RJSF01000044.1"/>
</dbReference>
<dbReference type="InterPro" id="IPR000719">
    <property type="entry name" value="Prot_kinase_dom"/>
</dbReference>
<evidence type="ECO:0000256" key="5">
    <source>
        <dbReference type="ARBA" id="ARBA00022777"/>
    </source>
</evidence>
<dbReference type="EC" id="2.7.11.1" evidence="1"/>
<dbReference type="AlphaFoldDB" id="A0A3N0GJQ6"/>
<evidence type="ECO:0000256" key="3">
    <source>
        <dbReference type="ARBA" id="ARBA00022679"/>
    </source>
</evidence>
<dbReference type="GO" id="GO:0005524">
    <property type="term" value="F:ATP binding"/>
    <property type="evidence" value="ECO:0007669"/>
    <property type="project" value="UniProtKB-KW"/>
</dbReference>
<feature type="compositionally biased region" description="Low complexity" evidence="7">
    <location>
        <begin position="313"/>
        <end position="324"/>
    </location>
</feature>
<evidence type="ECO:0000313" key="10">
    <source>
        <dbReference type="Proteomes" id="UP000279994"/>
    </source>
</evidence>
<dbReference type="EMBL" id="RJSF01000044">
    <property type="protein sequence ID" value="RNM12683.1"/>
    <property type="molecule type" value="Genomic_DNA"/>
</dbReference>
<name>A0A3N0GJQ6_9ACTN</name>
<dbReference type="PANTHER" id="PTHR43289">
    <property type="entry name" value="MITOGEN-ACTIVATED PROTEIN KINASE KINASE KINASE 20-RELATED"/>
    <property type="match status" value="1"/>
</dbReference>
<feature type="compositionally biased region" description="Low complexity" evidence="7">
    <location>
        <begin position="376"/>
        <end position="390"/>
    </location>
</feature>
<dbReference type="CDD" id="cd14014">
    <property type="entry name" value="STKc_PknB_like"/>
    <property type="match status" value="1"/>
</dbReference>
<keyword evidence="10" id="KW-1185">Reference proteome</keyword>
<sequence length="495" mass="52051">MIAGRYALEREIGRGGTGPVWLGRDDVLGRQVALKRIGFLPGAAETDVDRAEREARLSARLHHPHVVAVFDVVTDPDTHDHWLVMEYVEGETLSEWVRDRGPLAPDAAAPLLWQVADALVAAHAAGITHRDVKPSNVLVGRDGQAKLTDFGIARIATDASLTQTGLVTGSPAYLAPEVASGGRGGAASDVWSLGATAYHVLAGRPPYDVGDNVLSAMYRIVHDEPPRLPEAGRLAPLLEGTMVRDPAQRWSMQQVRDFLAGSGRTPAPVPAPPTPDGSLEDAGGTRVLTAVTAAPEPAEPEPAARPLVPPSAPTAAPALTDDAPQTVGGPASTTSRRPSNRVIAGLGVAAALLLAVVLYAALSNGSGSDGGTHASGTPTGRATKTAAKPTAAGMESFIRDYVRTVSDNPDQAWTMLTPKFQRESGGIDRYRSFWNPATNGTVRDITADPAALTVSYQVHFDHFHNGPGPTVLDLTFQDGHYLIDGERTKGFVPAG</sequence>
<feature type="region of interest" description="Disordered" evidence="7">
    <location>
        <begin position="365"/>
        <end position="390"/>
    </location>
</feature>
<reference evidence="9 10" key="1">
    <citation type="submission" date="2018-11" db="EMBL/GenBank/DDBJ databases">
        <authorList>
            <person name="Li F."/>
        </authorList>
    </citation>
    <scope>NUCLEOTIDE SEQUENCE [LARGE SCALE GENOMIC DNA]</scope>
    <source>
        <strain evidence="9 10">Gsoil 818</strain>
    </source>
</reference>
<evidence type="ECO:0000256" key="4">
    <source>
        <dbReference type="ARBA" id="ARBA00022741"/>
    </source>
</evidence>
<keyword evidence="4" id="KW-0547">Nucleotide-binding</keyword>
<dbReference type="PROSITE" id="PS50011">
    <property type="entry name" value="PROTEIN_KINASE_DOM"/>
    <property type="match status" value="1"/>
</dbReference>
<evidence type="ECO:0000259" key="8">
    <source>
        <dbReference type="PROSITE" id="PS50011"/>
    </source>
</evidence>
<keyword evidence="5 9" id="KW-0418">Kinase</keyword>
<evidence type="ECO:0000256" key="2">
    <source>
        <dbReference type="ARBA" id="ARBA00022527"/>
    </source>
</evidence>
<keyword evidence="2 9" id="KW-0723">Serine/threonine-protein kinase</keyword>
<comment type="caution">
    <text evidence="9">The sequence shown here is derived from an EMBL/GenBank/DDBJ whole genome shotgun (WGS) entry which is preliminary data.</text>
</comment>
<dbReference type="InterPro" id="IPR011009">
    <property type="entry name" value="Kinase-like_dom_sf"/>
</dbReference>
<dbReference type="GO" id="GO:0004674">
    <property type="term" value="F:protein serine/threonine kinase activity"/>
    <property type="evidence" value="ECO:0007669"/>
    <property type="project" value="UniProtKB-KW"/>
</dbReference>
<dbReference type="OrthoDB" id="9762169at2"/>
<dbReference type="Gene3D" id="3.30.200.20">
    <property type="entry name" value="Phosphorylase Kinase, domain 1"/>
    <property type="match status" value="1"/>
</dbReference>
<feature type="domain" description="Protein kinase" evidence="8">
    <location>
        <begin position="6"/>
        <end position="259"/>
    </location>
</feature>
<organism evidence="9 10">
    <name type="scientific">Nocardioides pocheonensis</name>
    <dbReference type="NCBI Taxonomy" id="661485"/>
    <lineage>
        <taxon>Bacteria</taxon>
        <taxon>Bacillati</taxon>
        <taxon>Actinomycetota</taxon>
        <taxon>Actinomycetes</taxon>
        <taxon>Propionibacteriales</taxon>
        <taxon>Nocardioidaceae</taxon>
        <taxon>Nocardioides</taxon>
    </lineage>
</organism>
<evidence type="ECO:0000256" key="7">
    <source>
        <dbReference type="SAM" id="MobiDB-lite"/>
    </source>
</evidence>
<accession>A0A3N0GJQ6</accession>
<evidence type="ECO:0000256" key="6">
    <source>
        <dbReference type="ARBA" id="ARBA00022840"/>
    </source>
</evidence>
<evidence type="ECO:0000256" key="1">
    <source>
        <dbReference type="ARBA" id="ARBA00012513"/>
    </source>
</evidence>
<dbReference type="SMART" id="SM00220">
    <property type="entry name" value="S_TKc"/>
    <property type="match status" value="1"/>
</dbReference>
<keyword evidence="6" id="KW-0067">ATP-binding</keyword>
<protein>
    <recommendedName>
        <fullName evidence="1">non-specific serine/threonine protein kinase</fullName>
        <ecNumber evidence="1">2.7.11.1</ecNumber>
    </recommendedName>
</protein>
<dbReference type="Pfam" id="PF00069">
    <property type="entry name" value="Pkinase"/>
    <property type="match status" value="1"/>
</dbReference>
<proteinExistence type="predicted"/>
<gene>
    <name evidence="9" type="ORF">EFL26_18965</name>
</gene>